<evidence type="ECO:0000259" key="8">
    <source>
        <dbReference type="PROSITE" id="PS50156"/>
    </source>
</evidence>
<feature type="transmembrane region" description="Helical" evidence="7">
    <location>
        <begin position="306"/>
        <end position="333"/>
    </location>
</feature>
<dbReference type="PANTHER" id="PTHR33406:SF11">
    <property type="entry name" value="MEMBRANE PROTEIN SCO6666-RELATED"/>
    <property type="match status" value="1"/>
</dbReference>
<evidence type="ECO:0000256" key="1">
    <source>
        <dbReference type="ARBA" id="ARBA00004651"/>
    </source>
</evidence>
<keyword evidence="10" id="KW-1185">Reference proteome</keyword>
<feature type="transmembrane region" description="Helical" evidence="7">
    <location>
        <begin position="375"/>
        <end position="396"/>
    </location>
</feature>
<accession>A0ABT3SDL0</accession>
<comment type="subcellular location">
    <subcellularLocation>
        <location evidence="1">Cell membrane</location>
        <topology evidence="1">Multi-pass membrane protein</topology>
    </subcellularLocation>
</comment>
<keyword evidence="6 7" id="KW-0472">Membrane</keyword>
<protein>
    <submittedName>
        <fullName evidence="9">MMPL family transporter</fullName>
    </submittedName>
</protein>
<reference evidence="9 10" key="1">
    <citation type="submission" date="2022-11" db="EMBL/GenBank/DDBJ databases">
        <title>Mycobacterium sp. nov.</title>
        <authorList>
            <person name="Papic B."/>
            <person name="Spicic S."/>
            <person name="Duvnjak S."/>
        </authorList>
    </citation>
    <scope>NUCLEOTIDE SEQUENCE [LARGE SCALE GENOMIC DNA]</scope>
    <source>
        <strain evidence="9 10">CVI_P4</strain>
    </source>
</reference>
<name>A0ABT3SDL0_9MYCO</name>
<keyword evidence="5 7" id="KW-1133">Transmembrane helix</keyword>
<feature type="transmembrane region" description="Helical" evidence="7">
    <location>
        <begin position="189"/>
        <end position="219"/>
    </location>
</feature>
<feature type="transmembrane region" description="Helical" evidence="7">
    <location>
        <begin position="687"/>
        <end position="706"/>
    </location>
</feature>
<feature type="transmembrane region" description="Helical" evidence="7">
    <location>
        <begin position="609"/>
        <end position="629"/>
    </location>
</feature>
<gene>
    <name evidence="9" type="ORF">ORI27_12940</name>
</gene>
<feature type="transmembrane region" description="Helical" evidence="7">
    <location>
        <begin position="544"/>
        <end position="566"/>
    </location>
</feature>
<dbReference type="PROSITE" id="PS50156">
    <property type="entry name" value="SSD"/>
    <property type="match status" value="1"/>
</dbReference>
<dbReference type="Pfam" id="PF03176">
    <property type="entry name" value="MMPL"/>
    <property type="match status" value="2"/>
</dbReference>
<evidence type="ECO:0000256" key="5">
    <source>
        <dbReference type="ARBA" id="ARBA00022989"/>
    </source>
</evidence>
<feature type="transmembrane region" description="Helical" evidence="7">
    <location>
        <begin position="281"/>
        <end position="300"/>
    </location>
</feature>
<comment type="similarity">
    <text evidence="2">Belongs to the resistance-nodulation-cell division (RND) (TC 2.A.6) family. MmpL subfamily.</text>
</comment>
<dbReference type="InterPro" id="IPR000731">
    <property type="entry name" value="SSD"/>
</dbReference>
<feature type="transmembrane region" description="Helical" evidence="7">
    <location>
        <begin position="231"/>
        <end position="251"/>
    </location>
</feature>
<evidence type="ECO:0000256" key="4">
    <source>
        <dbReference type="ARBA" id="ARBA00022692"/>
    </source>
</evidence>
<feature type="domain" description="SSD" evidence="8">
    <location>
        <begin position="201"/>
        <end position="331"/>
    </location>
</feature>
<evidence type="ECO:0000313" key="9">
    <source>
        <dbReference type="EMBL" id="MCX2937609.1"/>
    </source>
</evidence>
<sequence>MLRAIARLAVAAPRRVVVVGILVMVAVAIFGVPVAKDLSPSGFADPDSQSSRAAQLLTEKFGQGDVPFLVIVTSDRFDSPAARAVALDVIDQLKRSGHVTGISSAWTSPPQAAAALVSRDQKSGLISAGITGEEASQQIYARDLSDQISRDRDGVVVRTGGTAMVNLQVTEQSQHDLLLMESIAIPLSFLVLVWVFGGVFAAALPVAVGLMAILGALAVLRVTTFFTDVSIFALNLTTAMGLALAIDYTLLMISRYRDELAEGHERDDALVRTMVSAGRTVVFSGTTVALSMGAMVVFPMHFLKSFAYAGVATVAFAVLAAIVITPAAISLFGDRLDSLDVRRLVRRILGRAEPVRRSIDEQFWYRSTKFVMKRAVPIGLAGVVVLVVLGAPFLGVRPGFPDDRVLPQSASAHQVGNQLRSQFTNNSETAIPIVIPDAAGLSDPQIARYAADLSRVPDVTTVSAPMGAYVAGNLVGPPSAAAGLASGSALLTVESTAPLYSNRSENQLDRLHAVSAPGGRTVEFAGTAQTNRDSVDAITSRLPVVLGLIAVIMLVLLFLLTGSVVLPLKALVLNVLSLTAAFGAMVWIFQDGHLGALGTTSTGTLVANIPVLLFCIAFGLSMDYEVFLVSRIREFWIASPQDGVADNDESVALGVAHTGRVITAAALIMAISFAALTVAHVSFMRMFGLGLALAVLTDATLVRLVLVPAFMHVMGRWNWWAPKPLAWMHERVGIREGGPARHTG</sequence>
<dbReference type="EMBL" id="JAPJDO010000009">
    <property type="protein sequence ID" value="MCX2937609.1"/>
    <property type="molecule type" value="Genomic_DNA"/>
</dbReference>
<dbReference type="InterPro" id="IPR050545">
    <property type="entry name" value="Mycobact_MmpL"/>
</dbReference>
<organism evidence="9 10">
    <name type="scientific">Mycobacterium pinniadriaticum</name>
    <dbReference type="NCBI Taxonomy" id="2994102"/>
    <lineage>
        <taxon>Bacteria</taxon>
        <taxon>Bacillati</taxon>
        <taxon>Actinomycetota</taxon>
        <taxon>Actinomycetes</taxon>
        <taxon>Mycobacteriales</taxon>
        <taxon>Mycobacteriaceae</taxon>
        <taxon>Mycobacterium</taxon>
    </lineage>
</organism>
<keyword evidence="3" id="KW-1003">Cell membrane</keyword>
<evidence type="ECO:0000256" key="2">
    <source>
        <dbReference type="ARBA" id="ARBA00010157"/>
    </source>
</evidence>
<dbReference type="Gene3D" id="1.20.1640.10">
    <property type="entry name" value="Multidrug efflux transporter AcrB transmembrane domain"/>
    <property type="match status" value="2"/>
</dbReference>
<dbReference type="PANTHER" id="PTHR33406">
    <property type="entry name" value="MEMBRANE PROTEIN MJ1562-RELATED"/>
    <property type="match status" value="1"/>
</dbReference>
<evidence type="ECO:0000256" key="6">
    <source>
        <dbReference type="ARBA" id="ARBA00023136"/>
    </source>
</evidence>
<feature type="transmembrane region" description="Helical" evidence="7">
    <location>
        <begin position="16"/>
        <end position="35"/>
    </location>
</feature>
<evidence type="ECO:0000313" key="10">
    <source>
        <dbReference type="Proteomes" id="UP001300745"/>
    </source>
</evidence>
<dbReference type="RefSeq" id="WP_265997229.1">
    <property type="nucleotide sequence ID" value="NZ_JAPJDN010000009.1"/>
</dbReference>
<feature type="transmembrane region" description="Helical" evidence="7">
    <location>
        <begin position="661"/>
        <end position="681"/>
    </location>
</feature>
<evidence type="ECO:0000256" key="3">
    <source>
        <dbReference type="ARBA" id="ARBA00022475"/>
    </source>
</evidence>
<feature type="transmembrane region" description="Helical" evidence="7">
    <location>
        <begin position="571"/>
        <end position="589"/>
    </location>
</feature>
<evidence type="ECO:0000256" key="7">
    <source>
        <dbReference type="SAM" id="Phobius"/>
    </source>
</evidence>
<dbReference type="SUPFAM" id="SSF82866">
    <property type="entry name" value="Multidrug efflux transporter AcrB transmembrane domain"/>
    <property type="match status" value="2"/>
</dbReference>
<keyword evidence="4 7" id="KW-0812">Transmembrane</keyword>
<proteinExistence type="inferred from homology"/>
<comment type="caution">
    <text evidence="9">The sequence shown here is derived from an EMBL/GenBank/DDBJ whole genome shotgun (WGS) entry which is preliminary data.</text>
</comment>
<dbReference type="Proteomes" id="UP001300745">
    <property type="component" value="Unassembled WGS sequence"/>
</dbReference>
<dbReference type="InterPro" id="IPR004869">
    <property type="entry name" value="MMPL_dom"/>
</dbReference>